<evidence type="ECO:0000313" key="1">
    <source>
        <dbReference type="EMBL" id="NYT35995.1"/>
    </source>
</evidence>
<dbReference type="AlphaFoldDB" id="A0A853F620"/>
<comment type="caution">
    <text evidence="1">The sequence shown here is derived from an EMBL/GenBank/DDBJ whole genome shotgun (WGS) entry which is preliminary data.</text>
</comment>
<dbReference type="Proteomes" id="UP000580517">
    <property type="component" value="Unassembled WGS sequence"/>
</dbReference>
<accession>A0A853F620</accession>
<name>A0A853F620_9BURK</name>
<protein>
    <submittedName>
        <fullName evidence="1">Uncharacterized protein</fullName>
    </submittedName>
</protein>
<organism evidence="1 2">
    <name type="scientific">Allopusillimonas soli</name>
    <dbReference type="NCBI Taxonomy" id="659016"/>
    <lineage>
        <taxon>Bacteria</taxon>
        <taxon>Pseudomonadati</taxon>
        <taxon>Pseudomonadota</taxon>
        <taxon>Betaproteobacteria</taxon>
        <taxon>Burkholderiales</taxon>
        <taxon>Alcaligenaceae</taxon>
        <taxon>Allopusillimonas</taxon>
    </lineage>
</organism>
<gene>
    <name evidence="1" type="ORF">H0A68_03855</name>
</gene>
<dbReference type="EMBL" id="JACCEW010000001">
    <property type="protein sequence ID" value="NYT35995.1"/>
    <property type="molecule type" value="Genomic_DNA"/>
</dbReference>
<proteinExistence type="predicted"/>
<dbReference type="OrthoDB" id="8686846at2"/>
<sequence>MSTWYILPNGNIKHLSGLELQPEKDWFPTDASMDAFADAQRAAGKPEAEIIRMMMVLAIDCEKWARENLA</sequence>
<evidence type="ECO:0000313" key="2">
    <source>
        <dbReference type="Proteomes" id="UP000580517"/>
    </source>
</evidence>
<dbReference type="RefSeq" id="WP_129967914.1">
    <property type="nucleotide sequence ID" value="NZ_JACCEW010000001.1"/>
</dbReference>
<reference evidence="1 2" key="1">
    <citation type="submission" date="2020-07" db="EMBL/GenBank/DDBJ databases">
        <title>Taxonomic revisions and descriptions of new bacterial species based on genomic comparisons in the high-G+C-content subgroup of the family Alcaligenaceae.</title>
        <authorList>
            <person name="Szabo A."/>
            <person name="Felfoldi T."/>
        </authorList>
    </citation>
    <scope>NUCLEOTIDE SEQUENCE [LARGE SCALE GENOMIC DNA]</scope>
    <source>
        <strain evidence="1 2">DSM 25264</strain>
    </source>
</reference>
<keyword evidence="2" id="KW-1185">Reference proteome</keyword>